<keyword evidence="2" id="KW-1185">Reference proteome</keyword>
<evidence type="ECO:0000313" key="1">
    <source>
        <dbReference type="EMBL" id="TWU45651.1"/>
    </source>
</evidence>
<dbReference type="Proteomes" id="UP000315471">
    <property type="component" value="Unassembled WGS sequence"/>
</dbReference>
<evidence type="ECO:0000313" key="2">
    <source>
        <dbReference type="Proteomes" id="UP000315471"/>
    </source>
</evidence>
<sequence length="190" mass="21277">MVANRSVGIVQRYRNVESFVGESVVVTDHTGSFQFNDLQPNQKYVLYTLCEPNQEARSEDLLIQNPPVLKTLSLETTDSGGLTELGELTLVAGLSLTGRVTFPADAQRPSEVKVRLSRDPAWDWCETRVLNRGEFSFTGLPSEVYRVSVNAPGFDIDASQFRYQLTGASQFGMRLRSDRQMPLVIPMRSK</sequence>
<name>A0A5C6ED70_9BACT</name>
<organism evidence="1 2">
    <name type="scientific">Novipirellula aureliae</name>
    <dbReference type="NCBI Taxonomy" id="2527966"/>
    <lineage>
        <taxon>Bacteria</taxon>
        <taxon>Pseudomonadati</taxon>
        <taxon>Planctomycetota</taxon>
        <taxon>Planctomycetia</taxon>
        <taxon>Pirellulales</taxon>
        <taxon>Pirellulaceae</taxon>
        <taxon>Novipirellula</taxon>
    </lineage>
</organism>
<evidence type="ECO:0008006" key="3">
    <source>
        <dbReference type="Google" id="ProtNLM"/>
    </source>
</evidence>
<comment type="caution">
    <text evidence="1">The sequence shown here is derived from an EMBL/GenBank/DDBJ whole genome shotgun (WGS) entry which is preliminary data.</text>
</comment>
<proteinExistence type="predicted"/>
<accession>A0A5C6ED70</accession>
<gene>
    <name evidence="1" type="ORF">Q31b_08270</name>
</gene>
<dbReference type="AlphaFoldDB" id="A0A5C6ED70"/>
<dbReference type="EMBL" id="SJPY01000001">
    <property type="protein sequence ID" value="TWU45651.1"/>
    <property type="molecule type" value="Genomic_DNA"/>
</dbReference>
<reference evidence="1 2" key="1">
    <citation type="submission" date="2019-02" db="EMBL/GenBank/DDBJ databases">
        <title>Deep-cultivation of Planctomycetes and their phenomic and genomic characterization uncovers novel biology.</title>
        <authorList>
            <person name="Wiegand S."/>
            <person name="Jogler M."/>
            <person name="Boedeker C."/>
            <person name="Pinto D."/>
            <person name="Vollmers J."/>
            <person name="Rivas-Marin E."/>
            <person name="Kohn T."/>
            <person name="Peeters S.H."/>
            <person name="Heuer A."/>
            <person name="Rast P."/>
            <person name="Oberbeckmann S."/>
            <person name="Bunk B."/>
            <person name="Jeske O."/>
            <person name="Meyerdierks A."/>
            <person name="Storesund J.E."/>
            <person name="Kallscheuer N."/>
            <person name="Luecker S."/>
            <person name="Lage O.M."/>
            <person name="Pohl T."/>
            <person name="Merkel B.J."/>
            <person name="Hornburger P."/>
            <person name="Mueller R.-W."/>
            <person name="Bruemmer F."/>
            <person name="Labrenz M."/>
            <person name="Spormann A.M."/>
            <person name="Op Den Camp H."/>
            <person name="Overmann J."/>
            <person name="Amann R."/>
            <person name="Jetten M.S.M."/>
            <person name="Mascher T."/>
            <person name="Medema M.H."/>
            <person name="Devos D.P."/>
            <person name="Kaster A.-K."/>
            <person name="Ovreas L."/>
            <person name="Rohde M."/>
            <person name="Galperin M.Y."/>
            <person name="Jogler C."/>
        </authorList>
    </citation>
    <scope>NUCLEOTIDE SEQUENCE [LARGE SCALE GENOMIC DNA]</scope>
    <source>
        <strain evidence="1 2">Q31b</strain>
    </source>
</reference>
<protein>
    <recommendedName>
        <fullName evidence="3">Cna protein B-type domain protein</fullName>
    </recommendedName>
</protein>